<evidence type="ECO:0000313" key="2">
    <source>
        <dbReference type="Proteomes" id="UP001199750"/>
    </source>
</evidence>
<gene>
    <name evidence="1" type="ORF">L0P03_21690</name>
</gene>
<dbReference type="RefSeq" id="WP_147379270.1">
    <property type="nucleotide sequence ID" value="NZ_JAHOOV010000116.1"/>
</dbReference>
<dbReference type="AlphaFoldDB" id="A0AAW5CNP1"/>
<dbReference type="EMBL" id="JAKNDN010000137">
    <property type="protein sequence ID" value="MCG4962424.1"/>
    <property type="molecule type" value="Genomic_DNA"/>
</dbReference>
<protein>
    <recommendedName>
        <fullName evidence="3">RHS repeat-associated core domain-containing protein</fullName>
    </recommendedName>
</protein>
<comment type="caution">
    <text evidence="1">The sequence shown here is derived from an EMBL/GenBank/DDBJ whole genome shotgun (WGS) entry which is preliminary data.</text>
</comment>
<sequence>MDPVYYVYDGKDRAVLSQDGNQRSGNRWSYTLYDSRNRATETGEVVLAGKTATQLRSEAGASRDYLLPAHGQPCNIAFTTATRPPRR</sequence>
<proteinExistence type="predicted"/>
<reference evidence="1" key="1">
    <citation type="submission" date="2022-01" db="EMBL/GenBank/DDBJ databases">
        <title>Collection of gut derived symbiotic bacterial strains cultured from healthy donors.</title>
        <authorList>
            <person name="Lin H."/>
            <person name="Kohout C."/>
            <person name="Waligurski E."/>
            <person name="Pamer E.G."/>
        </authorList>
    </citation>
    <scope>NUCLEOTIDE SEQUENCE</scope>
    <source>
        <strain evidence="1">DFI.1.149</strain>
    </source>
</reference>
<evidence type="ECO:0008006" key="3">
    <source>
        <dbReference type="Google" id="ProtNLM"/>
    </source>
</evidence>
<dbReference type="Proteomes" id="UP001199750">
    <property type="component" value="Unassembled WGS sequence"/>
</dbReference>
<accession>A0AAW5CNP1</accession>
<organism evidence="1 2">
    <name type="scientific">Odoribacter splanchnicus</name>
    <dbReference type="NCBI Taxonomy" id="28118"/>
    <lineage>
        <taxon>Bacteria</taxon>
        <taxon>Pseudomonadati</taxon>
        <taxon>Bacteroidota</taxon>
        <taxon>Bacteroidia</taxon>
        <taxon>Bacteroidales</taxon>
        <taxon>Odoribacteraceae</taxon>
        <taxon>Odoribacter</taxon>
    </lineage>
</organism>
<evidence type="ECO:0000313" key="1">
    <source>
        <dbReference type="EMBL" id="MCG4962424.1"/>
    </source>
</evidence>
<name>A0AAW5CNP1_9BACT</name>